<accession>A0A370GUM8</accession>
<sequence>MRQSREDWIAGGAFVEVAGHRIFHRQDGPEGGRPVTLLHGYPTSSHDWVPILPALVESGCRVTTLDFLGFGASAKPRGHDYRITEQATLVEELWKYLGIGETALVAHDYGVSVAQELLARDPARITRMAWLNGGLYIDLYRPMAIQRLMHTPIGKLLGPMMSESTYRRSLRRVLGRSISYADLHDMWLATSDNGGKHVQWHLNRYHDERRVHADRWQKSLETYSGPALFIWGPADPISGGHVLPRLRERLPRADFVVLDGDPVTGHYPQVENPEPVAAALTKFLTP</sequence>
<proteinExistence type="predicted"/>
<dbReference type="PANTHER" id="PTHR43798">
    <property type="entry name" value="MONOACYLGLYCEROL LIPASE"/>
    <property type="match status" value="1"/>
</dbReference>
<dbReference type="Gene3D" id="3.40.50.1820">
    <property type="entry name" value="alpha/beta hydrolase"/>
    <property type="match status" value="1"/>
</dbReference>
<dbReference type="Pfam" id="PF00561">
    <property type="entry name" value="Abhydrolase_1"/>
    <property type="match status" value="1"/>
</dbReference>
<evidence type="ECO:0000313" key="2">
    <source>
        <dbReference type="EMBL" id="RDI46264.1"/>
    </source>
</evidence>
<dbReference type="InterPro" id="IPR029058">
    <property type="entry name" value="AB_hydrolase_fold"/>
</dbReference>
<dbReference type="GO" id="GO:0046464">
    <property type="term" value="P:acylglycerol catabolic process"/>
    <property type="evidence" value="ECO:0007669"/>
    <property type="project" value="TreeGrafter"/>
</dbReference>
<dbReference type="GO" id="GO:0016020">
    <property type="term" value="C:membrane"/>
    <property type="evidence" value="ECO:0007669"/>
    <property type="project" value="TreeGrafter"/>
</dbReference>
<dbReference type="RefSeq" id="WP_068030856.1">
    <property type="nucleotide sequence ID" value="NZ_QQAZ01000011.1"/>
</dbReference>
<dbReference type="SUPFAM" id="SSF53474">
    <property type="entry name" value="alpha/beta-Hydrolases"/>
    <property type="match status" value="1"/>
</dbReference>
<dbReference type="EMBL" id="QQAZ01000011">
    <property type="protein sequence ID" value="RDI46264.1"/>
    <property type="molecule type" value="Genomic_DNA"/>
</dbReference>
<dbReference type="OrthoDB" id="334507at2"/>
<dbReference type="InterPro" id="IPR000073">
    <property type="entry name" value="AB_hydrolase_1"/>
</dbReference>
<reference evidence="2 3" key="1">
    <citation type="submission" date="2018-07" db="EMBL/GenBank/DDBJ databases">
        <title>Genomic Encyclopedia of Type Strains, Phase IV (KMG-IV): sequencing the most valuable type-strain genomes for metagenomic binning, comparative biology and taxonomic classification.</title>
        <authorList>
            <person name="Goeker M."/>
        </authorList>
    </citation>
    <scope>NUCLEOTIDE SEQUENCE [LARGE SCALE GENOMIC DNA]</scope>
    <source>
        <strain evidence="2 3">DSM 44952</strain>
    </source>
</reference>
<evidence type="ECO:0000259" key="1">
    <source>
        <dbReference type="Pfam" id="PF00561"/>
    </source>
</evidence>
<dbReference type="Proteomes" id="UP000255355">
    <property type="component" value="Unassembled WGS sequence"/>
</dbReference>
<name>A0A370GUM8_9NOCA</name>
<dbReference type="GO" id="GO:0047372">
    <property type="term" value="F:monoacylglycerol lipase activity"/>
    <property type="evidence" value="ECO:0007669"/>
    <property type="project" value="TreeGrafter"/>
</dbReference>
<dbReference type="PRINTS" id="PR00412">
    <property type="entry name" value="EPOXHYDRLASE"/>
</dbReference>
<dbReference type="InterPro" id="IPR000639">
    <property type="entry name" value="Epox_hydrolase-like"/>
</dbReference>
<dbReference type="InterPro" id="IPR050266">
    <property type="entry name" value="AB_hydrolase_sf"/>
</dbReference>
<comment type="caution">
    <text evidence="2">The sequence shown here is derived from an EMBL/GenBank/DDBJ whole genome shotgun (WGS) entry which is preliminary data.</text>
</comment>
<feature type="domain" description="AB hydrolase-1" evidence="1">
    <location>
        <begin position="34"/>
        <end position="273"/>
    </location>
</feature>
<gene>
    <name evidence="2" type="ORF">DFR68_11122</name>
</gene>
<protein>
    <submittedName>
        <fullName evidence="2">Pimeloyl-ACP methyl ester carboxylesterase</fullName>
    </submittedName>
</protein>
<evidence type="ECO:0000313" key="3">
    <source>
        <dbReference type="Proteomes" id="UP000255355"/>
    </source>
</evidence>
<dbReference type="STRING" id="1210089.GCA_001613165_07306"/>
<dbReference type="PANTHER" id="PTHR43798:SF33">
    <property type="entry name" value="HYDROLASE, PUTATIVE (AFU_ORTHOLOGUE AFUA_2G14860)-RELATED"/>
    <property type="match status" value="1"/>
</dbReference>
<dbReference type="AlphaFoldDB" id="A0A370GUM8"/>
<keyword evidence="3" id="KW-1185">Reference proteome</keyword>
<organism evidence="2 3">
    <name type="scientific">Nocardia mexicana</name>
    <dbReference type="NCBI Taxonomy" id="279262"/>
    <lineage>
        <taxon>Bacteria</taxon>
        <taxon>Bacillati</taxon>
        <taxon>Actinomycetota</taxon>
        <taxon>Actinomycetes</taxon>
        <taxon>Mycobacteriales</taxon>
        <taxon>Nocardiaceae</taxon>
        <taxon>Nocardia</taxon>
    </lineage>
</organism>